<organism evidence="6 7">
    <name type="scientific">Bordetella genomosp. 5</name>
    <dbReference type="NCBI Taxonomy" id="1395608"/>
    <lineage>
        <taxon>Bacteria</taxon>
        <taxon>Pseudomonadati</taxon>
        <taxon>Pseudomonadota</taxon>
        <taxon>Betaproteobacteria</taxon>
        <taxon>Burkholderiales</taxon>
        <taxon>Alcaligenaceae</taxon>
        <taxon>Bordetella</taxon>
    </lineage>
</organism>
<dbReference type="Proteomes" id="UP000216913">
    <property type="component" value="Unassembled WGS sequence"/>
</dbReference>
<dbReference type="InterPro" id="IPR001608">
    <property type="entry name" value="Ala_racemase_N"/>
</dbReference>
<dbReference type="GO" id="GO:0005829">
    <property type="term" value="C:cytosol"/>
    <property type="evidence" value="ECO:0007669"/>
    <property type="project" value="TreeGrafter"/>
</dbReference>
<dbReference type="OrthoDB" id="9813814at2"/>
<comment type="cofactor">
    <cofactor evidence="1 4">
        <name>pyridoxal 5'-phosphate</name>
        <dbReference type="ChEBI" id="CHEBI:597326"/>
    </cofactor>
</comment>
<accession>A0A261TVB7</accession>
<dbReference type="InterPro" id="IPR029066">
    <property type="entry name" value="PLP-binding_barrel"/>
</dbReference>
<dbReference type="PRINTS" id="PR00992">
    <property type="entry name" value="ALARACEMASE"/>
</dbReference>
<proteinExistence type="predicted"/>
<name>A0A261TVB7_9BORD</name>
<dbReference type="PANTHER" id="PTHR30511">
    <property type="entry name" value="ALANINE RACEMASE"/>
    <property type="match status" value="1"/>
</dbReference>
<dbReference type="SMART" id="SM01005">
    <property type="entry name" value="Ala_racemase_C"/>
    <property type="match status" value="1"/>
</dbReference>
<dbReference type="GO" id="GO:0030170">
    <property type="term" value="F:pyridoxal phosphate binding"/>
    <property type="evidence" value="ECO:0007669"/>
    <property type="project" value="TreeGrafter"/>
</dbReference>
<dbReference type="RefSeq" id="WP_094799139.1">
    <property type="nucleotide sequence ID" value="NZ_NEVP01000004.1"/>
</dbReference>
<dbReference type="SUPFAM" id="SSF51419">
    <property type="entry name" value="PLP-binding barrel"/>
    <property type="match status" value="1"/>
</dbReference>
<evidence type="ECO:0000256" key="2">
    <source>
        <dbReference type="ARBA" id="ARBA00022898"/>
    </source>
</evidence>
<feature type="modified residue" description="N6-(pyridoxal phosphate)lysine" evidence="4">
    <location>
        <position position="41"/>
    </location>
</feature>
<dbReference type="PANTHER" id="PTHR30511:SF0">
    <property type="entry name" value="ALANINE RACEMASE, CATABOLIC-RELATED"/>
    <property type="match status" value="1"/>
</dbReference>
<evidence type="ECO:0000256" key="4">
    <source>
        <dbReference type="PIRSR" id="PIRSR600821-50"/>
    </source>
</evidence>
<gene>
    <name evidence="6" type="ORF">CAL25_06580</name>
</gene>
<dbReference type="EMBL" id="NEVP01000004">
    <property type="protein sequence ID" value="OZI53634.1"/>
    <property type="molecule type" value="Genomic_DNA"/>
</dbReference>
<evidence type="ECO:0000256" key="1">
    <source>
        <dbReference type="ARBA" id="ARBA00001933"/>
    </source>
</evidence>
<dbReference type="AlphaFoldDB" id="A0A261TVB7"/>
<sequence length="388" mass="41990">MENISLLRPNRFVIDLQVIGENALALRKLAPPRVKFFATIKADAYGFGLIPVARTVLAAGADALSVVRLEDAAALREAGIRCPILLYAGQVLGPEQVGAIEAYDLWPAVHHRHALEALDRYLTRPIDCALKIECGQERLGVQAEEAETFSAAMLATGKLRIKVVHTHPHVEGDASHLQWQFDRFERAWKAVASQTPGAVPIAVFAGTKALSMRPDMMLTGIDPGQALFRLPASLAPVDRPPTPFHSLTSKLIHVYEVKRSEFVAQSLVPTTAGSRIGIIPIGYGDGLTRLHAGDVLVHGRRARVITPLSVEYTRIDLTSVPSAQIGDEVTIVGGQDDALISPDEVMAHTGVPRVTDLVIPLGPAVPRQYLPYQPHLSTLRPSSMAATQ</sequence>
<keyword evidence="2 4" id="KW-0663">Pyridoxal phosphate</keyword>
<dbReference type="NCBIfam" id="TIGR00492">
    <property type="entry name" value="alr"/>
    <property type="match status" value="1"/>
</dbReference>
<feature type="domain" description="Alanine racemase C-terminal" evidence="5">
    <location>
        <begin position="244"/>
        <end position="370"/>
    </location>
</feature>
<dbReference type="Pfam" id="PF00842">
    <property type="entry name" value="Ala_racemase_C"/>
    <property type="match status" value="1"/>
</dbReference>
<dbReference type="GO" id="GO:0006522">
    <property type="term" value="P:alanine metabolic process"/>
    <property type="evidence" value="ECO:0007669"/>
    <property type="project" value="InterPro"/>
</dbReference>
<evidence type="ECO:0000256" key="3">
    <source>
        <dbReference type="ARBA" id="ARBA00023235"/>
    </source>
</evidence>
<dbReference type="InterPro" id="IPR011079">
    <property type="entry name" value="Ala_racemase_C"/>
</dbReference>
<comment type="caution">
    <text evidence="6">The sequence shown here is derived from an EMBL/GenBank/DDBJ whole genome shotgun (WGS) entry which is preliminary data.</text>
</comment>
<protein>
    <submittedName>
        <fullName evidence="6">Alanine racemase</fullName>
    </submittedName>
</protein>
<dbReference type="Gene3D" id="2.40.37.10">
    <property type="entry name" value="Lyase, Ornithine Decarboxylase, Chain A, domain 1"/>
    <property type="match status" value="1"/>
</dbReference>
<dbReference type="InterPro" id="IPR000821">
    <property type="entry name" value="Ala_racemase"/>
</dbReference>
<dbReference type="Gene3D" id="3.20.20.10">
    <property type="entry name" value="Alanine racemase"/>
    <property type="match status" value="1"/>
</dbReference>
<evidence type="ECO:0000313" key="7">
    <source>
        <dbReference type="Proteomes" id="UP000216913"/>
    </source>
</evidence>
<dbReference type="SUPFAM" id="SSF50621">
    <property type="entry name" value="Alanine racemase C-terminal domain-like"/>
    <property type="match status" value="1"/>
</dbReference>
<dbReference type="Pfam" id="PF01168">
    <property type="entry name" value="Ala_racemase_N"/>
    <property type="match status" value="1"/>
</dbReference>
<evidence type="ECO:0000313" key="6">
    <source>
        <dbReference type="EMBL" id="OZI53634.1"/>
    </source>
</evidence>
<keyword evidence="7" id="KW-1185">Reference proteome</keyword>
<evidence type="ECO:0000259" key="5">
    <source>
        <dbReference type="SMART" id="SM01005"/>
    </source>
</evidence>
<keyword evidence="3" id="KW-0413">Isomerase</keyword>
<reference evidence="6 7" key="1">
    <citation type="submission" date="2017-05" db="EMBL/GenBank/DDBJ databases">
        <title>Complete and WGS of Bordetella genogroups.</title>
        <authorList>
            <person name="Spilker T."/>
            <person name="LiPuma J."/>
        </authorList>
    </citation>
    <scope>NUCLEOTIDE SEQUENCE [LARGE SCALE GENOMIC DNA]</scope>
    <source>
        <strain evidence="6 7">AU10456</strain>
    </source>
</reference>
<dbReference type="GO" id="GO:0008784">
    <property type="term" value="F:alanine racemase activity"/>
    <property type="evidence" value="ECO:0007669"/>
    <property type="project" value="InterPro"/>
</dbReference>
<dbReference type="InterPro" id="IPR009006">
    <property type="entry name" value="Ala_racemase/Decarboxylase_C"/>
</dbReference>